<dbReference type="RefSeq" id="XP_054938715.1">
    <property type="nucleotide sequence ID" value="XM_055082740.1"/>
</dbReference>
<sequence>MHTHSQGAVSGKPRRHPCLIPGVSAEARGAPGLTLLSAQGVHAVAPQPHWALSHHYPKVLPASPGRGNGAPSPTRAAAAASPSWPGSQPARARIPRLSPFHLSFGLFQSPSVPVTSLTKIAPSHPGPRVTTSKGRVCSQLPQPPATAPPRRASSASRPRRGMSELPQGTAHGPFSSRPGPSSYPSEAPPGGRSPLFRPHLEHQFFRRLFRAKTEWGPSVTSSPRPSLRLVAAHAQRLGCRSGSSISPVGLLSTGCSAGHANAGAQLQTHSGNTLHKEELPTEYTKLVNVPPPILARNWVVTRPVLSQHQSNRVAWSISQRLCNGARSFSIFCKSKLILGNLAPALGLVPCRPSRFSLQGEVGCHSGCVRPGQGQGDGHDQFSK</sequence>
<feature type="compositionally biased region" description="Low complexity" evidence="1">
    <location>
        <begin position="70"/>
        <end position="90"/>
    </location>
</feature>
<reference evidence="3 4" key="1">
    <citation type="submission" date="2025-04" db="UniProtKB">
        <authorList>
            <consortium name="RefSeq"/>
        </authorList>
    </citation>
    <scope>IDENTIFICATION</scope>
    <source>
        <tissue evidence="3 4">Muscle</tissue>
    </source>
</reference>
<dbReference type="KEGG" id="pcad:114484982"/>
<dbReference type="RefSeq" id="XP_054938716.1">
    <property type="nucleotide sequence ID" value="XM_055082741.1"/>
</dbReference>
<evidence type="ECO:0000313" key="5">
    <source>
        <dbReference type="RefSeq" id="XP_054938717.1"/>
    </source>
</evidence>
<feature type="region of interest" description="Disordered" evidence="1">
    <location>
        <begin position="61"/>
        <end position="92"/>
    </location>
</feature>
<evidence type="ECO:0000313" key="3">
    <source>
        <dbReference type="RefSeq" id="XP_054938715.1"/>
    </source>
</evidence>
<keyword evidence="2" id="KW-1185">Reference proteome</keyword>
<dbReference type="RefSeq" id="XP_054938717.1">
    <property type="nucleotide sequence ID" value="XM_055082742.1"/>
</dbReference>
<name>A0A9W2WID0_PHYMC</name>
<protein>
    <submittedName>
        <fullName evidence="3 4">Uncharacterized protein</fullName>
    </submittedName>
</protein>
<dbReference type="AlphaFoldDB" id="A0A9W2WID0"/>
<dbReference type="Proteomes" id="UP000248484">
    <property type="component" value="Unplaced"/>
</dbReference>
<evidence type="ECO:0000313" key="2">
    <source>
        <dbReference type="Proteomes" id="UP000248484"/>
    </source>
</evidence>
<feature type="region of interest" description="Disordered" evidence="1">
    <location>
        <begin position="118"/>
        <end position="197"/>
    </location>
</feature>
<accession>A0A9W2WID0</accession>
<gene>
    <name evidence="3 4 5" type="primary">LOC114484982</name>
</gene>
<evidence type="ECO:0000256" key="1">
    <source>
        <dbReference type="SAM" id="MobiDB-lite"/>
    </source>
</evidence>
<dbReference type="GeneID" id="114484982"/>
<proteinExistence type="predicted"/>
<organism evidence="2 3">
    <name type="scientific">Physeter macrocephalus</name>
    <name type="common">Sperm whale</name>
    <name type="synonym">Physeter catodon</name>
    <dbReference type="NCBI Taxonomy" id="9755"/>
    <lineage>
        <taxon>Eukaryota</taxon>
        <taxon>Metazoa</taxon>
        <taxon>Chordata</taxon>
        <taxon>Craniata</taxon>
        <taxon>Vertebrata</taxon>
        <taxon>Euteleostomi</taxon>
        <taxon>Mammalia</taxon>
        <taxon>Eutheria</taxon>
        <taxon>Laurasiatheria</taxon>
        <taxon>Artiodactyla</taxon>
        <taxon>Whippomorpha</taxon>
        <taxon>Cetacea</taxon>
        <taxon>Odontoceti</taxon>
        <taxon>Physeteridae</taxon>
        <taxon>Physeter</taxon>
    </lineage>
</organism>
<evidence type="ECO:0000313" key="4">
    <source>
        <dbReference type="RefSeq" id="XP_054938716.1"/>
    </source>
</evidence>